<dbReference type="EMBL" id="JACLAN010000001">
    <property type="protein sequence ID" value="MBC8673805.1"/>
    <property type="molecule type" value="Genomic_DNA"/>
</dbReference>
<keyword evidence="3" id="KW-0540">Nuclease</keyword>
<accession>A0A926ITD9</accession>
<gene>
    <name evidence="3" type="ORF">H2136_03760</name>
</gene>
<proteinExistence type="predicted"/>
<evidence type="ECO:0000313" key="3">
    <source>
        <dbReference type="EMBL" id="MBC8673805.1"/>
    </source>
</evidence>
<protein>
    <submittedName>
        <fullName evidence="3">Restriction endonuclease subunit S</fullName>
    </submittedName>
</protein>
<keyword evidence="1" id="KW-0680">Restriction system</keyword>
<keyword evidence="3" id="KW-0378">Hydrolase</keyword>
<dbReference type="Gene3D" id="1.10.287.1120">
    <property type="entry name" value="Bipartite methylase S protein"/>
    <property type="match status" value="1"/>
</dbReference>
<comment type="caution">
    <text evidence="3">The sequence shown here is derived from an EMBL/GenBank/DDBJ whole genome shotgun (WGS) entry which is preliminary data.</text>
</comment>
<keyword evidence="2" id="KW-0238">DNA-binding</keyword>
<dbReference type="SUPFAM" id="SSF116734">
    <property type="entry name" value="DNA methylase specificity domain"/>
    <property type="match status" value="1"/>
</dbReference>
<evidence type="ECO:0000256" key="2">
    <source>
        <dbReference type="ARBA" id="ARBA00023125"/>
    </source>
</evidence>
<reference evidence="3" key="1">
    <citation type="submission" date="2020-07" db="EMBL/GenBank/DDBJ databases">
        <title>Carbapenem Resistant Aeromonas hydrophila Carrying blacphA7 Isolated from Two Solid Organ Transplant Patients.</title>
        <authorList>
            <person name="Hilt E."/>
            <person name="Fitzwater S.P."/>
            <person name="Ward K."/>
            <person name="De St Maurice A."/>
            <person name="Chandrasekaran S."/>
            <person name="Garner O.B."/>
            <person name="Yang S."/>
        </authorList>
    </citation>
    <scope>NUCLEOTIDE SEQUENCE</scope>
    <source>
        <strain evidence="3">B-1</strain>
    </source>
</reference>
<organism evidence="3">
    <name type="scientific">Aeromonas hydrophila</name>
    <dbReference type="NCBI Taxonomy" id="644"/>
    <lineage>
        <taxon>Bacteria</taxon>
        <taxon>Pseudomonadati</taxon>
        <taxon>Pseudomonadota</taxon>
        <taxon>Gammaproteobacteria</taxon>
        <taxon>Aeromonadales</taxon>
        <taxon>Aeromonadaceae</taxon>
        <taxon>Aeromonas</taxon>
    </lineage>
</organism>
<dbReference type="GO" id="GO:0003677">
    <property type="term" value="F:DNA binding"/>
    <property type="evidence" value="ECO:0007669"/>
    <property type="project" value="UniProtKB-KW"/>
</dbReference>
<dbReference type="AlphaFoldDB" id="A0A926ITD9"/>
<dbReference type="Gene3D" id="3.90.220.20">
    <property type="entry name" value="DNA methylase specificity domains"/>
    <property type="match status" value="1"/>
</dbReference>
<evidence type="ECO:0000256" key="1">
    <source>
        <dbReference type="ARBA" id="ARBA00022747"/>
    </source>
</evidence>
<name>A0A926ITD9_AERHY</name>
<sequence>MLEQGAQPNISSSQLERIIIRKPTLEIEQKIIANVLSDSDALIDALEQLIAKKQAIKSGTMQQLLTGRTRLPAFALRPDGTKKATSPANWEIFRRIGRLFH</sequence>
<dbReference type="InterPro" id="IPR044946">
    <property type="entry name" value="Restrct_endonuc_typeI_TRD_sf"/>
</dbReference>
<dbReference type="GO" id="GO:0009307">
    <property type="term" value="P:DNA restriction-modification system"/>
    <property type="evidence" value="ECO:0007669"/>
    <property type="project" value="UniProtKB-KW"/>
</dbReference>
<keyword evidence="3" id="KW-0255">Endonuclease</keyword>
<dbReference type="GO" id="GO:0004519">
    <property type="term" value="F:endonuclease activity"/>
    <property type="evidence" value="ECO:0007669"/>
    <property type="project" value="UniProtKB-KW"/>
</dbReference>